<dbReference type="Pfam" id="PF02627">
    <property type="entry name" value="CMD"/>
    <property type="match status" value="1"/>
</dbReference>
<dbReference type="GO" id="GO:0051920">
    <property type="term" value="F:peroxiredoxin activity"/>
    <property type="evidence" value="ECO:0007669"/>
    <property type="project" value="InterPro"/>
</dbReference>
<organism evidence="2 3">
    <name type="scientific">Pseudonocardia kunmingensis</name>
    <dbReference type="NCBI Taxonomy" id="630975"/>
    <lineage>
        <taxon>Bacteria</taxon>
        <taxon>Bacillati</taxon>
        <taxon>Actinomycetota</taxon>
        <taxon>Actinomycetes</taxon>
        <taxon>Pseudonocardiales</taxon>
        <taxon>Pseudonocardiaceae</taxon>
        <taxon>Pseudonocardia</taxon>
    </lineage>
</organism>
<keyword evidence="3" id="KW-1185">Reference proteome</keyword>
<dbReference type="Gene3D" id="1.20.1290.10">
    <property type="entry name" value="AhpD-like"/>
    <property type="match status" value="1"/>
</dbReference>
<feature type="domain" description="Carboxymuconolactone decarboxylase-like" evidence="1">
    <location>
        <begin position="11"/>
        <end position="92"/>
    </location>
</feature>
<dbReference type="InterPro" id="IPR029032">
    <property type="entry name" value="AhpD-like"/>
</dbReference>
<dbReference type="PANTHER" id="PTHR34846:SF7">
    <property type="entry name" value="BLL7811 PROTEIN"/>
    <property type="match status" value="1"/>
</dbReference>
<evidence type="ECO:0000313" key="3">
    <source>
        <dbReference type="Proteomes" id="UP000315677"/>
    </source>
</evidence>
<protein>
    <submittedName>
        <fullName evidence="2">AhpD family alkylhydroperoxidase</fullName>
    </submittedName>
</protein>
<keyword evidence="2" id="KW-0560">Oxidoreductase</keyword>
<keyword evidence="2" id="KW-0575">Peroxidase</keyword>
<dbReference type="AlphaFoldDB" id="A0A543DZB2"/>
<dbReference type="RefSeq" id="WP_425467975.1">
    <property type="nucleotide sequence ID" value="NZ_VFPA01000001.1"/>
</dbReference>
<name>A0A543DZB2_9PSEU</name>
<comment type="caution">
    <text evidence="2">The sequence shown here is derived from an EMBL/GenBank/DDBJ whole genome shotgun (WGS) entry which is preliminary data.</text>
</comment>
<reference evidence="2 3" key="1">
    <citation type="submission" date="2019-06" db="EMBL/GenBank/DDBJ databases">
        <title>Sequencing the genomes of 1000 actinobacteria strains.</title>
        <authorList>
            <person name="Klenk H.-P."/>
        </authorList>
    </citation>
    <scope>NUCLEOTIDE SEQUENCE [LARGE SCALE GENOMIC DNA]</scope>
    <source>
        <strain evidence="2 3">DSM 45301</strain>
    </source>
</reference>
<sequence>MRMKNPAIVLPDAMKGIQSLLKATNQGGVPSRTLELIGLRVSQINGCSACIYGHLREAKELGETDERIATVAAWRDSPFFDDAERAALHLAEVVTRLADRSDEPVPDAVWDEAADHYDERQLAALLVMIGTLNLFNRFNVTVKERADRPSWETAA</sequence>
<dbReference type="EMBL" id="VFPA01000001">
    <property type="protein sequence ID" value="TQM14683.1"/>
    <property type="molecule type" value="Genomic_DNA"/>
</dbReference>
<dbReference type="NCBIfam" id="TIGR00778">
    <property type="entry name" value="ahpD_dom"/>
    <property type="match status" value="1"/>
</dbReference>
<dbReference type="SUPFAM" id="SSF69118">
    <property type="entry name" value="AhpD-like"/>
    <property type="match status" value="1"/>
</dbReference>
<dbReference type="PANTHER" id="PTHR34846">
    <property type="entry name" value="4-CARBOXYMUCONOLACTONE DECARBOXYLASE FAMILY PROTEIN (AFU_ORTHOLOGUE AFUA_6G11590)"/>
    <property type="match status" value="1"/>
</dbReference>
<evidence type="ECO:0000259" key="1">
    <source>
        <dbReference type="Pfam" id="PF02627"/>
    </source>
</evidence>
<evidence type="ECO:0000313" key="2">
    <source>
        <dbReference type="EMBL" id="TQM14683.1"/>
    </source>
</evidence>
<dbReference type="InterPro" id="IPR003779">
    <property type="entry name" value="CMD-like"/>
</dbReference>
<proteinExistence type="predicted"/>
<gene>
    <name evidence="2" type="ORF">FB558_1457</name>
</gene>
<dbReference type="Proteomes" id="UP000315677">
    <property type="component" value="Unassembled WGS sequence"/>
</dbReference>
<dbReference type="InterPro" id="IPR004675">
    <property type="entry name" value="AhpD_core"/>
</dbReference>
<accession>A0A543DZB2</accession>